<sequence length="70" mass="8053">MKRYTPFFIIGFILFITLGDKVLPGQLGKSSAHTRTAFNNFALNLFPNVKPPKNPYERTEKQLEEVDPKK</sequence>
<accession>A0A1B7VX33</accession>
<dbReference type="Proteomes" id="UP000092382">
    <property type="component" value="Unassembled WGS sequence"/>
</dbReference>
<comment type="caution">
    <text evidence="1">The sequence shown here is derived from an EMBL/GenBank/DDBJ whole genome shotgun (WGS) entry which is preliminary data.</text>
</comment>
<dbReference type="AlphaFoldDB" id="A0A1B7VX33"/>
<evidence type="ECO:0000313" key="1">
    <source>
        <dbReference type="EMBL" id="OBQ25511.1"/>
    </source>
</evidence>
<reference evidence="1 2" key="1">
    <citation type="submission" date="2015-09" db="EMBL/GenBank/DDBJ databases">
        <title>Whole genome shotgun sequence assembly of Aphanizomenon flos-aquae UKL13.</title>
        <authorList>
            <person name="Driscoll C."/>
        </authorList>
    </citation>
    <scope>NUCLEOTIDE SEQUENCE [LARGE SCALE GENOMIC DNA]</scope>
    <source>
        <strain evidence="1">MDT13</strain>
    </source>
</reference>
<organism evidence="1 2">
    <name type="scientific">Aphanizomenon flos-aquae LD13</name>
    <dbReference type="NCBI Taxonomy" id="1710894"/>
    <lineage>
        <taxon>Bacteria</taxon>
        <taxon>Bacillati</taxon>
        <taxon>Cyanobacteriota</taxon>
        <taxon>Cyanophyceae</taxon>
        <taxon>Nostocales</taxon>
        <taxon>Aphanizomenonaceae</taxon>
        <taxon>Aphanizomenon</taxon>
    </lineage>
</organism>
<dbReference type="EMBL" id="LJOY01000027">
    <property type="protein sequence ID" value="OBQ25511.1"/>
    <property type="molecule type" value="Genomic_DNA"/>
</dbReference>
<proteinExistence type="predicted"/>
<protein>
    <submittedName>
        <fullName evidence="1">Uncharacterized protein</fullName>
    </submittedName>
</protein>
<evidence type="ECO:0000313" key="2">
    <source>
        <dbReference type="Proteomes" id="UP000092382"/>
    </source>
</evidence>
<gene>
    <name evidence="1" type="ORF">AN481_09580</name>
</gene>
<dbReference type="PATRIC" id="fig|1710894.3.peg.3845"/>
<name>A0A1B7VX33_APHFL</name>